<evidence type="ECO:0000256" key="3">
    <source>
        <dbReference type="ARBA" id="ARBA00023157"/>
    </source>
</evidence>
<name>U6RGQ8_9BACT</name>
<dbReference type="PROSITE" id="PS51352">
    <property type="entry name" value="THIOREDOXIN_2"/>
    <property type="match status" value="1"/>
</dbReference>
<comment type="subcellular location">
    <subcellularLocation>
        <location evidence="1">Cell envelope</location>
    </subcellularLocation>
</comment>
<accession>U6RGQ8</accession>
<proteinExistence type="predicted"/>
<dbReference type="PANTHER" id="PTHR42852">
    <property type="entry name" value="THIOL:DISULFIDE INTERCHANGE PROTEIN DSBE"/>
    <property type="match status" value="1"/>
</dbReference>
<reference evidence="7 8" key="1">
    <citation type="submission" date="2013-04" db="EMBL/GenBank/DDBJ databases">
        <title>The Genome Sequence of Bacteroides massiliensis DSM 17679.</title>
        <authorList>
            <consortium name="The Broad Institute Genomics Platform"/>
            <person name="Earl A."/>
            <person name="Ward D."/>
            <person name="Feldgarden M."/>
            <person name="Gevers D."/>
            <person name="Martens E."/>
            <person name="Fenner L."/>
            <person name="Roux V."/>
            <person name="Mallet M.N."/>
            <person name="Raoult D."/>
            <person name="Walker B."/>
            <person name="Young S."/>
            <person name="Zeng Q."/>
            <person name="Gargeya S."/>
            <person name="Fitzgerald M."/>
            <person name="Haas B."/>
            <person name="Abouelleil A."/>
            <person name="Allen A.W."/>
            <person name="Alvarado L."/>
            <person name="Arachchi H.M."/>
            <person name="Berlin A.M."/>
            <person name="Chapman S.B."/>
            <person name="Gainer-Dewar J."/>
            <person name="Goldberg J."/>
            <person name="Griggs A."/>
            <person name="Gujja S."/>
            <person name="Hansen M."/>
            <person name="Howarth C."/>
            <person name="Imamovic A."/>
            <person name="Ireland A."/>
            <person name="Larimer J."/>
            <person name="McCowan C."/>
            <person name="Murphy C."/>
            <person name="Pearson M."/>
            <person name="Poon T.W."/>
            <person name="Priest M."/>
            <person name="Roberts A."/>
            <person name="Saif S."/>
            <person name="Shea T."/>
            <person name="Sisk P."/>
            <person name="Sykes S."/>
            <person name="Wortman J."/>
            <person name="Nusbaum C."/>
            <person name="Birren B."/>
        </authorList>
    </citation>
    <scope>NUCLEOTIDE SEQUENCE [LARGE SCALE GENOMIC DNA]</scope>
    <source>
        <strain evidence="8">B84634 / Timone 84634 / DSM 17679 / JCM 13223</strain>
    </source>
</reference>
<sequence>MRSNYNIITMKKLVYLLAVGSLAFTACNNSPAYKVSGTVEGLADGDTIYLQEYKNGDWVKLDSTTVAGGTFTFTGRQDTATNCFIIYAKDGKRNRADFFLENGNITVALGEENKIGGTANNDTYQQFKDNFIAMSKEMNDMYRSAMSDSTLTDEQRENVMKEIEKKDSIAMDMVFNTIEANITNAVGIQLLPSYAAAFELDKQKSLVEKIPAQFANNDRIVKLKKHIETVEKTAVGQKYIDFSMDTPEGQTVKLSDFISKNKYTLIDFWASWCGPCRKEMPNVVAAYKEFKNKGFGIVGVSLDNNLDKWKEAITALDITWPQMSDLQGWNNAGAKLYGVNSIPATVLVDQEGTIVARNLRGEDIKAKLSELLK</sequence>
<dbReference type="PROSITE" id="PS51257">
    <property type="entry name" value="PROKAR_LIPOPROTEIN"/>
    <property type="match status" value="1"/>
</dbReference>
<dbReference type="AlphaFoldDB" id="U6RGQ8"/>
<keyword evidence="2" id="KW-0201">Cytochrome c-type biogenesis</keyword>
<dbReference type="InterPro" id="IPR017937">
    <property type="entry name" value="Thioredoxin_CS"/>
</dbReference>
<dbReference type="PANTHER" id="PTHR42852:SF6">
    <property type="entry name" value="THIOL:DISULFIDE INTERCHANGE PROTEIN DSBE"/>
    <property type="match status" value="1"/>
</dbReference>
<dbReference type="InterPro" id="IPR013766">
    <property type="entry name" value="Thioredoxin_domain"/>
</dbReference>
<evidence type="ECO:0000313" key="8">
    <source>
        <dbReference type="Proteomes" id="UP000017831"/>
    </source>
</evidence>
<evidence type="ECO:0000313" key="7">
    <source>
        <dbReference type="EMBL" id="EOA55809.1"/>
    </source>
</evidence>
<feature type="chain" id="PRO_5004679384" description="Thioredoxin domain-containing protein" evidence="5">
    <location>
        <begin position="27"/>
        <end position="373"/>
    </location>
</feature>
<comment type="caution">
    <text evidence="7">The sequence shown here is derived from an EMBL/GenBank/DDBJ whole genome shotgun (WGS) entry which is preliminary data.</text>
</comment>
<dbReference type="GO" id="GO:0030313">
    <property type="term" value="C:cell envelope"/>
    <property type="evidence" value="ECO:0007669"/>
    <property type="project" value="UniProtKB-SubCell"/>
</dbReference>
<feature type="signal peptide" evidence="5">
    <location>
        <begin position="1"/>
        <end position="26"/>
    </location>
</feature>
<dbReference type="Proteomes" id="UP000017831">
    <property type="component" value="Unassembled WGS sequence"/>
</dbReference>
<dbReference type="InterPro" id="IPR050553">
    <property type="entry name" value="Thioredoxin_ResA/DsbE_sf"/>
</dbReference>
<dbReference type="PROSITE" id="PS00194">
    <property type="entry name" value="THIOREDOXIN_1"/>
    <property type="match status" value="1"/>
</dbReference>
<dbReference type="HOGENOM" id="CLU_042529_1_0_10"/>
<dbReference type="CDD" id="cd02966">
    <property type="entry name" value="TlpA_like_family"/>
    <property type="match status" value="1"/>
</dbReference>
<dbReference type="eggNOG" id="COG1225">
    <property type="taxonomic scope" value="Bacteria"/>
</dbReference>
<organism evidence="7 8">
    <name type="scientific">Phocaeicola massiliensis B84634 = Timone 84634 = DSM 17679 = JCM 13223</name>
    <dbReference type="NCBI Taxonomy" id="1121098"/>
    <lineage>
        <taxon>Bacteria</taxon>
        <taxon>Pseudomonadati</taxon>
        <taxon>Bacteroidota</taxon>
        <taxon>Bacteroidia</taxon>
        <taxon>Bacteroidales</taxon>
        <taxon>Bacteroidaceae</taxon>
        <taxon>Phocaeicola</taxon>
    </lineage>
</organism>
<keyword evidence="8" id="KW-1185">Reference proteome</keyword>
<keyword evidence="4" id="KW-0676">Redox-active center</keyword>
<dbReference type="GO" id="GO:0016209">
    <property type="term" value="F:antioxidant activity"/>
    <property type="evidence" value="ECO:0007669"/>
    <property type="project" value="InterPro"/>
</dbReference>
<dbReference type="GO" id="GO:0017004">
    <property type="term" value="P:cytochrome complex assembly"/>
    <property type="evidence" value="ECO:0007669"/>
    <property type="project" value="UniProtKB-KW"/>
</dbReference>
<dbReference type="GO" id="GO:0016491">
    <property type="term" value="F:oxidoreductase activity"/>
    <property type="evidence" value="ECO:0007669"/>
    <property type="project" value="InterPro"/>
</dbReference>
<dbReference type="Gene3D" id="3.40.30.10">
    <property type="entry name" value="Glutaredoxin"/>
    <property type="match status" value="1"/>
</dbReference>
<dbReference type="STRING" id="1121098.HMPREF1534_01447"/>
<protein>
    <recommendedName>
        <fullName evidence="6">Thioredoxin domain-containing protein</fullName>
    </recommendedName>
</protein>
<dbReference type="Pfam" id="PF14289">
    <property type="entry name" value="DUF4369"/>
    <property type="match status" value="1"/>
</dbReference>
<gene>
    <name evidence="7" type="ORF">HMPREF1534_01447</name>
</gene>
<evidence type="ECO:0000256" key="1">
    <source>
        <dbReference type="ARBA" id="ARBA00004196"/>
    </source>
</evidence>
<dbReference type="InterPro" id="IPR000866">
    <property type="entry name" value="AhpC/TSA"/>
</dbReference>
<keyword evidence="5" id="KW-0732">Signal</keyword>
<keyword evidence="3" id="KW-1015">Disulfide bond</keyword>
<dbReference type="Pfam" id="PF00578">
    <property type="entry name" value="AhpC-TSA"/>
    <property type="match status" value="1"/>
</dbReference>
<dbReference type="PATRIC" id="fig|1121098.3.peg.1469"/>
<evidence type="ECO:0000256" key="4">
    <source>
        <dbReference type="ARBA" id="ARBA00023284"/>
    </source>
</evidence>
<evidence type="ECO:0000259" key="6">
    <source>
        <dbReference type="PROSITE" id="PS51352"/>
    </source>
</evidence>
<evidence type="ECO:0000256" key="2">
    <source>
        <dbReference type="ARBA" id="ARBA00022748"/>
    </source>
</evidence>
<dbReference type="InterPro" id="IPR025380">
    <property type="entry name" value="DUF4369"/>
</dbReference>
<dbReference type="InterPro" id="IPR036249">
    <property type="entry name" value="Thioredoxin-like_sf"/>
</dbReference>
<evidence type="ECO:0000256" key="5">
    <source>
        <dbReference type="SAM" id="SignalP"/>
    </source>
</evidence>
<dbReference type="SUPFAM" id="SSF52833">
    <property type="entry name" value="Thioredoxin-like"/>
    <property type="match status" value="1"/>
</dbReference>
<dbReference type="EMBL" id="AQHY01000017">
    <property type="protein sequence ID" value="EOA55809.1"/>
    <property type="molecule type" value="Genomic_DNA"/>
</dbReference>
<feature type="domain" description="Thioredoxin" evidence="6">
    <location>
        <begin position="233"/>
        <end position="373"/>
    </location>
</feature>